<organism evidence="11 12">
    <name type="scientific">Edaphochlamys debaryana</name>
    <dbReference type="NCBI Taxonomy" id="47281"/>
    <lineage>
        <taxon>Eukaryota</taxon>
        <taxon>Viridiplantae</taxon>
        <taxon>Chlorophyta</taxon>
        <taxon>core chlorophytes</taxon>
        <taxon>Chlorophyceae</taxon>
        <taxon>CS clade</taxon>
        <taxon>Chlamydomonadales</taxon>
        <taxon>Chlamydomonadales incertae sedis</taxon>
        <taxon>Edaphochlamys</taxon>
    </lineage>
</organism>
<dbReference type="Proteomes" id="UP000612055">
    <property type="component" value="Unassembled WGS sequence"/>
</dbReference>
<comment type="caution">
    <text evidence="11">The sequence shown here is derived from an EMBL/GenBank/DDBJ whole genome shotgun (WGS) entry which is preliminary data.</text>
</comment>
<keyword evidence="5" id="KW-0472">Membrane</keyword>
<dbReference type="AlphaFoldDB" id="A0A836BUV7"/>
<gene>
    <name evidence="11" type="ORF">HYH03_011754</name>
</gene>
<feature type="lipid moiety-binding region" description="Phosphatidylserine amidated glycine; alternate" evidence="9">
    <location>
        <position position="119"/>
    </location>
</feature>
<dbReference type="GO" id="GO:0006914">
    <property type="term" value="P:autophagy"/>
    <property type="evidence" value="ECO:0007669"/>
    <property type="project" value="UniProtKB-KW"/>
</dbReference>
<name>A0A836BUV7_9CHLO</name>
<dbReference type="InterPro" id="IPR004241">
    <property type="entry name" value="Atg8-like"/>
</dbReference>
<sequence>MVGRPLTFKQEHSLDKRKAEAARIKEKYPDRIPVIVEKAERSDIPDIDKKKYLVPSDLTVGQFVYVIRKRIKLSPEKAIFIFVKNVLPPTAALMSSIYEDHKDEDGFLYITYSGENTFGFGAELQQAVEAALVELCSA</sequence>
<evidence type="ECO:0000256" key="5">
    <source>
        <dbReference type="ARBA" id="ARBA00023136"/>
    </source>
</evidence>
<evidence type="ECO:0000256" key="9">
    <source>
        <dbReference type="PIRSR" id="PIRSR604241-50"/>
    </source>
</evidence>
<reference evidence="11" key="1">
    <citation type="journal article" date="2020" name="bioRxiv">
        <title>Comparative genomics of Chlamydomonas.</title>
        <authorList>
            <person name="Craig R.J."/>
            <person name="Hasan A.R."/>
            <person name="Ness R.W."/>
            <person name="Keightley P.D."/>
        </authorList>
    </citation>
    <scope>NUCLEOTIDE SEQUENCE</scope>
    <source>
        <strain evidence="11">CCAP 11/70</strain>
    </source>
</reference>
<evidence type="ECO:0000313" key="11">
    <source>
        <dbReference type="EMBL" id="KAG2489805.1"/>
    </source>
</evidence>
<evidence type="ECO:0000256" key="6">
    <source>
        <dbReference type="ARBA" id="ARBA00023288"/>
    </source>
</evidence>
<keyword evidence="6 9" id="KW-0449">Lipoprotein</keyword>
<keyword evidence="3" id="KW-0926">Vacuole</keyword>
<evidence type="ECO:0000256" key="7">
    <source>
        <dbReference type="ARBA" id="ARBA00023329"/>
    </source>
</evidence>
<evidence type="ECO:0000256" key="8">
    <source>
        <dbReference type="ARBA" id="ARBA00037813"/>
    </source>
</evidence>
<dbReference type="FunFam" id="3.10.20.90:FF:000010">
    <property type="entry name" value="Autophagy-related protein"/>
    <property type="match status" value="1"/>
</dbReference>
<dbReference type="Gene3D" id="3.10.20.90">
    <property type="entry name" value="Phosphatidylinositol 3-kinase Catalytic Subunit, Chain A, domain 1"/>
    <property type="match status" value="1"/>
</dbReference>
<evidence type="ECO:0000256" key="1">
    <source>
        <dbReference type="ARBA" id="ARBA00004512"/>
    </source>
</evidence>
<evidence type="ECO:0000256" key="4">
    <source>
        <dbReference type="ARBA" id="ARBA00023006"/>
    </source>
</evidence>
<accession>A0A836BUV7</accession>
<dbReference type="GO" id="GO:0000421">
    <property type="term" value="C:autophagosome membrane"/>
    <property type="evidence" value="ECO:0007669"/>
    <property type="project" value="UniProtKB-SubCell"/>
</dbReference>
<evidence type="ECO:0000256" key="10">
    <source>
        <dbReference type="RuleBase" id="RU004384"/>
    </source>
</evidence>
<dbReference type="GO" id="GO:0031410">
    <property type="term" value="C:cytoplasmic vesicle"/>
    <property type="evidence" value="ECO:0007669"/>
    <property type="project" value="UniProtKB-KW"/>
</dbReference>
<dbReference type="InterPro" id="IPR029071">
    <property type="entry name" value="Ubiquitin-like_domsf"/>
</dbReference>
<dbReference type="Pfam" id="PF02991">
    <property type="entry name" value="ATG8"/>
    <property type="match status" value="1"/>
</dbReference>
<keyword evidence="4 10" id="KW-0072">Autophagy</keyword>
<dbReference type="PANTHER" id="PTHR10969">
    <property type="entry name" value="MICROTUBULE-ASSOCIATED PROTEINS 1A/1B LIGHT CHAIN 3-RELATED"/>
    <property type="match status" value="1"/>
</dbReference>
<dbReference type="CDD" id="cd16128">
    <property type="entry name" value="Ubl_ATG8"/>
    <property type="match status" value="1"/>
</dbReference>
<dbReference type="EMBL" id="JAEHOE010000069">
    <property type="protein sequence ID" value="KAG2489805.1"/>
    <property type="molecule type" value="Genomic_DNA"/>
</dbReference>
<proteinExistence type="inferred from homology"/>
<protein>
    <recommendedName>
        <fullName evidence="10">Autophagy-related protein</fullName>
    </recommendedName>
</protein>
<evidence type="ECO:0000256" key="3">
    <source>
        <dbReference type="ARBA" id="ARBA00022554"/>
    </source>
</evidence>
<dbReference type="OrthoDB" id="6738456at2759"/>
<comment type="subcellular location">
    <subcellularLocation>
        <location evidence="1">Cytoplasmic vesicle</location>
        <location evidence="1">Autophagosome membrane</location>
        <topology evidence="1">Lipid-anchor</topology>
    </subcellularLocation>
    <subcellularLocation>
        <location evidence="8">Vacuole membrane</location>
    </subcellularLocation>
</comment>
<keyword evidence="12" id="KW-1185">Reference proteome</keyword>
<keyword evidence="7" id="KW-0968">Cytoplasmic vesicle</keyword>
<evidence type="ECO:0000313" key="12">
    <source>
        <dbReference type="Proteomes" id="UP000612055"/>
    </source>
</evidence>
<dbReference type="SUPFAM" id="SSF54236">
    <property type="entry name" value="Ubiquitin-like"/>
    <property type="match status" value="1"/>
</dbReference>
<evidence type="ECO:0000256" key="2">
    <source>
        <dbReference type="ARBA" id="ARBA00007293"/>
    </source>
</evidence>
<comment type="similarity">
    <text evidence="2 10">Belongs to the ATG8 family.</text>
</comment>